<evidence type="ECO:0000313" key="1">
    <source>
        <dbReference type="EMBL" id="JAG49383.1"/>
    </source>
</evidence>
<protein>
    <submittedName>
        <fullName evidence="1">Uncharacterized protein</fullName>
    </submittedName>
</protein>
<sequence>LLYNCPRLAGLEQTLRLHFFEFLLSIVCPVEFSILPLAWVADELLHCHTGDGSKDQGGDEVPLDLRIQETPHHGLARGGHCLVCHLYLYKFTKNRKEHENSKCNFQLF</sequence>
<organism evidence="1">
    <name type="scientific">Lygus hesperus</name>
    <name type="common">Western plant bug</name>
    <dbReference type="NCBI Taxonomy" id="30085"/>
    <lineage>
        <taxon>Eukaryota</taxon>
        <taxon>Metazoa</taxon>
        <taxon>Ecdysozoa</taxon>
        <taxon>Arthropoda</taxon>
        <taxon>Hexapoda</taxon>
        <taxon>Insecta</taxon>
        <taxon>Pterygota</taxon>
        <taxon>Neoptera</taxon>
        <taxon>Paraneoptera</taxon>
        <taxon>Hemiptera</taxon>
        <taxon>Heteroptera</taxon>
        <taxon>Panheteroptera</taxon>
        <taxon>Cimicomorpha</taxon>
        <taxon>Miridae</taxon>
        <taxon>Mirini</taxon>
        <taxon>Lygus</taxon>
    </lineage>
</organism>
<proteinExistence type="predicted"/>
<dbReference type="AlphaFoldDB" id="A0A0K8S7X5"/>
<name>A0A0K8S7X5_LYGHE</name>
<accession>A0A0K8S7X5</accession>
<dbReference type="EMBL" id="GBRD01016443">
    <property type="protein sequence ID" value="JAG49383.1"/>
    <property type="molecule type" value="Transcribed_RNA"/>
</dbReference>
<feature type="non-terminal residue" evidence="1">
    <location>
        <position position="1"/>
    </location>
</feature>
<feature type="non-terminal residue" evidence="1">
    <location>
        <position position="108"/>
    </location>
</feature>
<reference evidence="1" key="1">
    <citation type="submission" date="2014-09" db="EMBL/GenBank/DDBJ databases">
        <authorList>
            <person name="Magalhaes I.L.F."/>
            <person name="Oliveira U."/>
            <person name="Santos F.R."/>
            <person name="Vidigal T.H.D.A."/>
            <person name="Brescovit A.D."/>
            <person name="Santos A.J."/>
        </authorList>
    </citation>
    <scope>NUCLEOTIDE SEQUENCE</scope>
</reference>